<feature type="binding site" evidence="7">
    <location>
        <position position="532"/>
    </location>
    <ligand>
        <name>Zn(2+)</name>
        <dbReference type="ChEBI" id="CHEBI:29105"/>
        <label>1</label>
    </ligand>
</feature>
<dbReference type="InterPro" id="IPR017141">
    <property type="entry name" value="Pept_M20_carboxypep"/>
</dbReference>
<dbReference type="InterPro" id="IPR011650">
    <property type="entry name" value="Peptidase_M20_dimer"/>
</dbReference>
<evidence type="ECO:0000256" key="2">
    <source>
        <dbReference type="ARBA" id="ARBA00022670"/>
    </source>
</evidence>
<evidence type="ECO:0000256" key="3">
    <source>
        <dbReference type="ARBA" id="ARBA00022723"/>
    </source>
</evidence>
<dbReference type="Gene3D" id="1.10.150.900">
    <property type="match status" value="1"/>
</dbReference>
<feature type="domain" description="Peptidase M20 dimerisation" evidence="8">
    <location>
        <begin position="286"/>
        <end position="439"/>
    </location>
</feature>
<dbReference type="SUPFAM" id="SSF53187">
    <property type="entry name" value="Zn-dependent exopeptidases"/>
    <property type="match status" value="1"/>
</dbReference>
<keyword evidence="3 7" id="KW-0479">Metal-binding</keyword>
<evidence type="ECO:0000313" key="10">
    <source>
        <dbReference type="Proteomes" id="UP000613580"/>
    </source>
</evidence>
<feature type="active site" description="Proton acceptor" evidence="6">
    <location>
        <position position="235"/>
    </location>
</feature>
<keyword evidence="4" id="KW-0378">Hydrolase</keyword>
<dbReference type="Pfam" id="PF07687">
    <property type="entry name" value="M20_dimer"/>
    <property type="match status" value="1"/>
</dbReference>
<proteinExistence type="inferred from homology"/>
<dbReference type="PIRSF" id="PIRSF037217">
    <property type="entry name" value="Carboxypeptidase_S"/>
    <property type="match status" value="1"/>
</dbReference>
<comment type="caution">
    <text evidence="9">The sequence shown here is derived from an EMBL/GenBank/DDBJ whole genome shotgun (WGS) entry which is preliminary data.</text>
</comment>
<dbReference type="InterPro" id="IPR036264">
    <property type="entry name" value="Bact_exopeptidase_dim_dom"/>
</dbReference>
<evidence type="ECO:0000256" key="6">
    <source>
        <dbReference type="PIRSR" id="PIRSR037217-1"/>
    </source>
</evidence>
<dbReference type="Gene3D" id="3.30.70.360">
    <property type="match status" value="1"/>
</dbReference>
<accession>A0A8H6TPU4</accession>
<evidence type="ECO:0000256" key="1">
    <source>
        <dbReference type="ARBA" id="ARBA00006247"/>
    </source>
</evidence>
<reference evidence="9" key="1">
    <citation type="submission" date="2020-05" db="EMBL/GenBank/DDBJ databases">
        <title>Mycena genomes resolve the evolution of fungal bioluminescence.</title>
        <authorList>
            <person name="Tsai I.J."/>
        </authorList>
    </citation>
    <scope>NUCLEOTIDE SEQUENCE</scope>
    <source>
        <strain evidence="9">110903Hualien_Pintung</strain>
    </source>
</reference>
<keyword evidence="9" id="KW-0121">Carboxypeptidase</keyword>
<comment type="similarity">
    <text evidence="1">Belongs to the peptidase M20A family.</text>
</comment>
<feature type="binding site" evidence="7">
    <location>
        <position position="165"/>
    </location>
    <ligand>
        <name>Zn(2+)</name>
        <dbReference type="ChEBI" id="CHEBI:29105"/>
        <label>2</label>
    </ligand>
</feature>
<evidence type="ECO:0000259" key="8">
    <source>
        <dbReference type="Pfam" id="PF07687"/>
    </source>
</evidence>
<evidence type="ECO:0000256" key="4">
    <source>
        <dbReference type="ARBA" id="ARBA00022801"/>
    </source>
</evidence>
<keyword evidence="2" id="KW-0645">Protease</keyword>
<dbReference type="PANTHER" id="PTHR45962">
    <property type="entry name" value="N-FATTY-ACYL-AMINO ACID SYNTHASE/HYDROLASE PM20D1"/>
    <property type="match status" value="1"/>
</dbReference>
<feature type="binding site" evidence="7">
    <location>
        <position position="236"/>
    </location>
    <ligand>
        <name>Zn(2+)</name>
        <dbReference type="ChEBI" id="CHEBI:29105"/>
        <label>1</label>
    </ligand>
</feature>
<keyword evidence="5 7" id="KW-0862">Zinc</keyword>
<feature type="binding site" evidence="7">
    <location>
        <position position="264"/>
    </location>
    <ligand>
        <name>Zn(2+)</name>
        <dbReference type="ChEBI" id="CHEBI:29105"/>
        <label>2</label>
    </ligand>
</feature>
<feature type="active site" evidence="6">
    <location>
        <position position="167"/>
    </location>
</feature>
<feature type="binding site" evidence="7">
    <location>
        <position position="201"/>
    </location>
    <ligand>
        <name>Zn(2+)</name>
        <dbReference type="ChEBI" id="CHEBI:29105"/>
        <label>2</label>
    </ligand>
</feature>
<dbReference type="OrthoDB" id="3064516at2759"/>
<keyword evidence="10" id="KW-1185">Reference proteome</keyword>
<evidence type="ECO:0000313" key="9">
    <source>
        <dbReference type="EMBL" id="KAF7320591.1"/>
    </source>
</evidence>
<dbReference type="GO" id="GO:0051603">
    <property type="term" value="P:proteolysis involved in protein catabolic process"/>
    <property type="evidence" value="ECO:0007669"/>
    <property type="project" value="TreeGrafter"/>
</dbReference>
<dbReference type="SUPFAM" id="SSF55031">
    <property type="entry name" value="Bacterial exopeptidase dimerisation domain"/>
    <property type="match status" value="1"/>
</dbReference>
<dbReference type="InterPro" id="IPR047177">
    <property type="entry name" value="Pept_M20A"/>
</dbReference>
<protein>
    <submittedName>
        <fullName evidence="9">Gly-Xaa carboxypeptidase</fullName>
    </submittedName>
</protein>
<sequence length="559" mass="61035">MRGLPLDDAPAKRPRFTRALLLLLSLSTIGLTAVYLSQSRAIVDTAVAWSPPQRDFLLPLHCPAQPSALAPPITFDPDALTQGQKSVFIERLRGAVRIRTETFDGAPSDGGDEWFDKFYVFEAYLEETFPDVFSTLKVEKFATHALLFTWEGSDASLKPLVVMAHQDTVPVPEETVSRWTHPPFDAHLDEKGWIWGRGVADCKNLLISELTAVSELLKAGFKPTRTVHVAFGFDEEGGVVHSADYIANHLESIYGRDGVFIIVDEGGLISKPSSPCSPIFITPSLGEKGTVNVQLSVNVPGGHSSVPPPHTAIGILSALITEVEANPPEVVLSRKNPWAQYWACRNEYDAESLDPTLRQLLAHEKSWPAAAKWLANQTLQYAALLSTTQAVDIVNGGVKVNALPEEAHAIVNHRVSIDDSIPALEERYIAWLTPVAEKYSLAVIGFGEQVPHNTRRYLQLSHPGNAREASPVTPAEGDAWNVFAATAKYLHPSAIVAPSLSGGGTDTRSFLNLTKAIYRFQAVRSDQRANGHTVDERVHVDAHLSSIQFVHALVQNVAG</sequence>
<dbReference type="GO" id="GO:0046872">
    <property type="term" value="F:metal ion binding"/>
    <property type="evidence" value="ECO:0007669"/>
    <property type="project" value="UniProtKB-KW"/>
</dbReference>
<dbReference type="GO" id="GO:0004181">
    <property type="term" value="F:metallocarboxypeptidase activity"/>
    <property type="evidence" value="ECO:0007669"/>
    <property type="project" value="InterPro"/>
</dbReference>
<dbReference type="CDD" id="cd05674">
    <property type="entry name" value="M20_yscS"/>
    <property type="match status" value="1"/>
</dbReference>
<name>A0A8H6TPU4_MYCCL</name>
<dbReference type="InterPro" id="IPR002933">
    <property type="entry name" value="Peptidase_M20"/>
</dbReference>
<dbReference type="GO" id="GO:0000328">
    <property type="term" value="C:fungal-type vacuole lumen"/>
    <property type="evidence" value="ECO:0007669"/>
    <property type="project" value="TreeGrafter"/>
</dbReference>
<feature type="binding site" evidence="7">
    <location>
        <position position="201"/>
    </location>
    <ligand>
        <name>Zn(2+)</name>
        <dbReference type="ChEBI" id="CHEBI:29105"/>
        <label>1</label>
    </ligand>
</feature>
<organism evidence="9 10">
    <name type="scientific">Mycena chlorophos</name>
    <name type="common">Agaric fungus</name>
    <name type="synonym">Agaricus chlorophos</name>
    <dbReference type="NCBI Taxonomy" id="658473"/>
    <lineage>
        <taxon>Eukaryota</taxon>
        <taxon>Fungi</taxon>
        <taxon>Dikarya</taxon>
        <taxon>Basidiomycota</taxon>
        <taxon>Agaricomycotina</taxon>
        <taxon>Agaricomycetes</taxon>
        <taxon>Agaricomycetidae</taxon>
        <taxon>Agaricales</taxon>
        <taxon>Marasmiineae</taxon>
        <taxon>Mycenaceae</taxon>
        <taxon>Mycena</taxon>
    </lineage>
</organism>
<gene>
    <name evidence="9" type="ORF">HMN09_00143500</name>
</gene>
<dbReference type="EMBL" id="JACAZE010000002">
    <property type="protein sequence ID" value="KAF7320591.1"/>
    <property type="molecule type" value="Genomic_DNA"/>
</dbReference>
<dbReference type="AlphaFoldDB" id="A0A8H6TPU4"/>
<dbReference type="PANTHER" id="PTHR45962:SF1">
    <property type="entry name" value="N-FATTY-ACYL-AMINO ACID SYNTHASE_HYDROLASE PM20D1"/>
    <property type="match status" value="1"/>
</dbReference>
<evidence type="ECO:0000256" key="7">
    <source>
        <dbReference type="PIRSR" id="PIRSR037217-2"/>
    </source>
</evidence>
<dbReference type="Proteomes" id="UP000613580">
    <property type="component" value="Unassembled WGS sequence"/>
</dbReference>
<dbReference type="Gene3D" id="3.40.630.10">
    <property type="entry name" value="Zn peptidases"/>
    <property type="match status" value="1"/>
</dbReference>
<dbReference type="Pfam" id="PF01546">
    <property type="entry name" value="Peptidase_M20"/>
    <property type="match status" value="1"/>
</dbReference>
<evidence type="ECO:0000256" key="5">
    <source>
        <dbReference type="ARBA" id="ARBA00022833"/>
    </source>
</evidence>